<proteinExistence type="predicted"/>
<reference evidence="2 3" key="2">
    <citation type="journal article" date="2020" name="Int. J. Syst. Evol. Microbiol.">
        <title>Leptospira yasudae sp. nov. and Leptospira stimsonii sp. nov., two new species of the pathogenic group isolated from environmental sources.</title>
        <authorList>
            <person name="Casanovas-Massana A."/>
            <person name="Hamond C."/>
            <person name="Santos L.A."/>
            <person name="de Oliveira D."/>
            <person name="Hacker K.P."/>
            <person name="Balassiano I."/>
            <person name="Costa F."/>
            <person name="Medeiros M.A."/>
            <person name="Reis M.G."/>
            <person name="Ko A.I."/>
            <person name="Wunder E.A."/>
        </authorList>
    </citation>
    <scope>NUCLEOTIDE SEQUENCE [LARGE SCALE GENOMIC DNA]</scope>
    <source>
        <strain evidence="2 3">B21</strain>
    </source>
</reference>
<evidence type="ECO:0000259" key="1">
    <source>
        <dbReference type="Pfam" id="PF01370"/>
    </source>
</evidence>
<keyword evidence="3" id="KW-1185">Reference proteome</keyword>
<dbReference type="Gene3D" id="3.40.50.720">
    <property type="entry name" value="NAD(P)-binding Rossmann-like Domain"/>
    <property type="match status" value="1"/>
</dbReference>
<reference evidence="3" key="1">
    <citation type="submission" date="2018-05" db="EMBL/GenBank/DDBJ databases">
        <title>Leptospira yasudae sp. nov. and Leptospira stimsonii sp. nov., two pathogenic species of the genus Leptospira isolated from environmental sources.</title>
        <authorList>
            <person name="Casanovas-Massana A."/>
            <person name="Hamond C."/>
            <person name="Santos L.A."/>
            <person name="Hacker K.P."/>
            <person name="Balassiano I."/>
            <person name="Medeiros M.A."/>
            <person name="Reis M.G."/>
            <person name="Ko A.I."/>
            <person name="Wunder E.A."/>
        </authorList>
    </citation>
    <scope>NUCLEOTIDE SEQUENCE [LARGE SCALE GENOMIC DNA]</scope>
    <source>
        <strain evidence="3">B21</strain>
    </source>
</reference>
<dbReference type="SUPFAM" id="SSF51735">
    <property type="entry name" value="NAD(P)-binding Rossmann-fold domains"/>
    <property type="match status" value="1"/>
</dbReference>
<name>A0ABX9M7R5_9LEPT</name>
<dbReference type="Pfam" id="PF01370">
    <property type="entry name" value="Epimerase"/>
    <property type="match status" value="1"/>
</dbReference>
<protein>
    <submittedName>
        <fullName evidence="2">Oxidoreductase</fullName>
    </submittedName>
</protein>
<accession>A0ABX9M7R5</accession>
<gene>
    <name evidence="2" type="ORF">DLM77_03490</name>
</gene>
<evidence type="ECO:0000313" key="2">
    <source>
        <dbReference type="EMBL" id="RHX81182.1"/>
    </source>
</evidence>
<sequence length="332" mass="36319">MKNLKGKTVCITGIGGFIGKRLAEIAQEKGIRVRGIELDPGRADELRKQGFTVIVGSTSDSKALAEAVKGSDYVLHTAAIVREGGSLEEFRKVNVDSSVELAKIARESGAKGMVHYSSVMVYGFTYPPFVTEQGPFRGEGNPYCITKIEGESALLKLNDPPKFGILFIRPGDVYGPGSGPWVVRPIQLMKKKLFSLPNGGKGRINLTYVDNLVEGTLLALEKHAWGEAFNITDGTTMTWREYFDRLAESAGLSKPFSAPAWFLKGLIPLMSAAYKLIGKEPPATKEGVNFILRENPVSIEKAKSLLGYRPTIETETALKKTSDWVRVYAKSL</sequence>
<organism evidence="2 3">
    <name type="scientific">Leptospira yasudae</name>
    <dbReference type="NCBI Taxonomy" id="2202201"/>
    <lineage>
        <taxon>Bacteria</taxon>
        <taxon>Pseudomonadati</taxon>
        <taxon>Spirochaetota</taxon>
        <taxon>Spirochaetia</taxon>
        <taxon>Leptospirales</taxon>
        <taxon>Leptospiraceae</taxon>
        <taxon>Leptospira</taxon>
    </lineage>
</organism>
<dbReference type="InterPro" id="IPR001509">
    <property type="entry name" value="Epimerase_deHydtase"/>
</dbReference>
<evidence type="ECO:0000313" key="3">
    <source>
        <dbReference type="Proteomes" id="UP000285569"/>
    </source>
</evidence>
<dbReference type="Proteomes" id="UP000285569">
    <property type="component" value="Unassembled WGS sequence"/>
</dbReference>
<dbReference type="EMBL" id="QHCR01000002">
    <property type="protein sequence ID" value="RHX81182.1"/>
    <property type="molecule type" value="Genomic_DNA"/>
</dbReference>
<dbReference type="InterPro" id="IPR051783">
    <property type="entry name" value="NAD(P)-dependent_oxidoreduct"/>
</dbReference>
<dbReference type="RefSeq" id="WP_118954700.1">
    <property type="nucleotide sequence ID" value="NZ_QHCR01000002.1"/>
</dbReference>
<dbReference type="PANTHER" id="PTHR48079:SF6">
    <property type="entry name" value="NAD(P)-BINDING DOMAIN-CONTAINING PROTEIN-RELATED"/>
    <property type="match status" value="1"/>
</dbReference>
<dbReference type="InterPro" id="IPR036291">
    <property type="entry name" value="NAD(P)-bd_dom_sf"/>
</dbReference>
<dbReference type="PANTHER" id="PTHR48079">
    <property type="entry name" value="PROTEIN YEEZ"/>
    <property type="match status" value="1"/>
</dbReference>
<comment type="caution">
    <text evidence="2">The sequence shown here is derived from an EMBL/GenBank/DDBJ whole genome shotgun (WGS) entry which is preliminary data.</text>
</comment>
<feature type="domain" description="NAD-dependent epimerase/dehydratase" evidence="1">
    <location>
        <begin position="9"/>
        <end position="231"/>
    </location>
</feature>